<protein>
    <submittedName>
        <fullName evidence="2">Uncharacterized protein</fullName>
    </submittedName>
</protein>
<reference evidence="2 3" key="1">
    <citation type="journal article" date="2014" name="Genome Announc.">
        <title>Draft Genome Sequence of Propane- and Butane-Oxidizing Actinobacterium Rhodococcus ruber IEGM 231.</title>
        <authorList>
            <person name="Ivshina I.B."/>
            <person name="Kuyukina M.S."/>
            <person name="Krivoruchko A.V."/>
            <person name="Barbe V."/>
            <person name="Fischer C."/>
        </authorList>
    </citation>
    <scope>NUCLEOTIDE SEQUENCE [LARGE SCALE GENOMIC DNA]</scope>
</reference>
<proteinExistence type="predicted"/>
<dbReference type="Proteomes" id="UP000042997">
    <property type="component" value="Unassembled WGS sequence"/>
</dbReference>
<evidence type="ECO:0000313" key="3">
    <source>
        <dbReference type="Proteomes" id="UP000042997"/>
    </source>
</evidence>
<evidence type="ECO:0000313" key="2">
    <source>
        <dbReference type="EMBL" id="CDZ90628.1"/>
    </source>
</evidence>
<keyword evidence="1" id="KW-0175">Coiled coil</keyword>
<sequence>MNDLLRQVAELRTDLRALDRRVRSLADAFDMVEPAADDDTGEANLREVIDSLSDAHLDLSTAGKHLEAVASHAARLRG</sequence>
<name>A0A098BPL6_9NOCA</name>
<gene>
    <name evidence="2" type="ORF">RHRU231_740071</name>
</gene>
<dbReference type="eggNOG" id="ENOG5032AJA">
    <property type="taxonomic scope" value="Bacteria"/>
</dbReference>
<dbReference type="OrthoDB" id="4477403at2"/>
<organism evidence="2 3">
    <name type="scientific">Rhodococcus ruber</name>
    <dbReference type="NCBI Taxonomy" id="1830"/>
    <lineage>
        <taxon>Bacteria</taxon>
        <taxon>Bacillati</taxon>
        <taxon>Actinomycetota</taxon>
        <taxon>Actinomycetes</taxon>
        <taxon>Mycobacteriales</taxon>
        <taxon>Nocardiaceae</taxon>
        <taxon>Rhodococcus</taxon>
    </lineage>
</organism>
<accession>A0A098BPL6</accession>
<evidence type="ECO:0000256" key="1">
    <source>
        <dbReference type="SAM" id="Coils"/>
    </source>
</evidence>
<dbReference type="RefSeq" id="WP_040273797.1">
    <property type="nucleotide sequence ID" value="NZ_CP038030.2"/>
</dbReference>
<dbReference type="EMBL" id="CCSD01000088">
    <property type="protein sequence ID" value="CDZ90628.1"/>
    <property type="molecule type" value="Genomic_DNA"/>
</dbReference>
<dbReference type="AlphaFoldDB" id="A0A098BPL6"/>
<feature type="coiled-coil region" evidence="1">
    <location>
        <begin position="1"/>
        <end position="28"/>
    </location>
</feature>